<dbReference type="Pfam" id="PF19890">
    <property type="entry name" value="DUF6363"/>
    <property type="match status" value="1"/>
</dbReference>
<evidence type="ECO:0000256" key="4">
    <source>
        <dbReference type="PROSITE-ProRule" id="PRU01161"/>
    </source>
</evidence>
<dbReference type="AlphaFoldDB" id="A0A1V1VCL8"/>
<dbReference type="Pfam" id="PF01734">
    <property type="entry name" value="Patatin"/>
    <property type="match status" value="1"/>
</dbReference>
<feature type="short sequence motif" description="GXGXXG" evidence="4">
    <location>
        <begin position="32"/>
        <end position="37"/>
    </location>
</feature>
<reference evidence="8" key="2">
    <citation type="submission" date="2017-05" db="EMBL/GenBank/DDBJ databases">
        <title>Whole genome sequence of fish pathogenic bacteria, Photobacterium damselae subsp. piscicida, strain 91-197, isolated from hybrid striped bass (Morone sp.) in USA.</title>
        <authorList>
            <person name="Teru Y."/>
            <person name="Hikima J."/>
            <person name="Kono T."/>
            <person name="Sakai M."/>
            <person name="Takano T."/>
            <person name="Hawke J.P."/>
            <person name="Takeyama H."/>
            <person name="Aoki T."/>
        </authorList>
    </citation>
    <scope>NUCLEOTIDE SEQUENCE [LARGE SCALE GENOMIC DNA]</scope>
    <source>
        <strain evidence="8">91-197</strain>
    </source>
</reference>
<keyword evidence="2 4" id="KW-0442">Lipid degradation</keyword>
<reference evidence="7 9" key="3">
    <citation type="submission" date="2020-09" db="EMBL/GenBank/DDBJ databases">
        <title>Complete, closed and curated genome sequences of Photobacterium damselae subsp. piscicida isolates from Australia indicate localised evolution and additional plasmid-borne pathogenicity mechanisms.</title>
        <authorList>
            <person name="Baseggio L."/>
            <person name="Silayeva O."/>
            <person name="Buller N."/>
            <person name="Landos M."/>
            <person name="Engelstaedter J."/>
            <person name="Barnes A.C."/>
        </authorList>
    </citation>
    <scope>NUCLEOTIDE SEQUENCE [LARGE SCALE GENOMIC DNA]</scope>
    <source>
        <strain evidence="7 9">AS-16-0540-1</strain>
    </source>
</reference>
<dbReference type="RefSeq" id="WP_086959324.1">
    <property type="nucleotide sequence ID" value="NZ_AP018046.1"/>
</dbReference>
<dbReference type="PANTHER" id="PTHR14226">
    <property type="entry name" value="NEUROPATHY TARGET ESTERASE/SWISS CHEESE D.MELANOGASTER"/>
    <property type="match status" value="1"/>
</dbReference>
<dbReference type="EMBL" id="AP018046">
    <property type="protein sequence ID" value="BAX55765.1"/>
    <property type="molecule type" value="Genomic_DNA"/>
</dbReference>
<evidence type="ECO:0000256" key="1">
    <source>
        <dbReference type="ARBA" id="ARBA00022801"/>
    </source>
</evidence>
<feature type="short sequence motif" description="GXSXG" evidence="4">
    <location>
        <begin position="60"/>
        <end position="64"/>
    </location>
</feature>
<dbReference type="InterPro" id="IPR050301">
    <property type="entry name" value="NTE"/>
</dbReference>
<dbReference type="CDD" id="cd07208">
    <property type="entry name" value="Pat_hypo_Ecoli_yjju_like"/>
    <property type="match status" value="1"/>
</dbReference>
<evidence type="ECO:0000313" key="7">
    <source>
        <dbReference type="EMBL" id="QOD58057.1"/>
    </source>
</evidence>
<name>A0A1V1VCL8_PHODP</name>
<dbReference type="InterPro" id="IPR016035">
    <property type="entry name" value="Acyl_Trfase/lysoPLipase"/>
</dbReference>
<feature type="short sequence motif" description="DGA/G" evidence="4">
    <location>
        <begin position="187"/>
        <end position="189"/>
    </location>
</feature>
<dbReference type="InterPro" id="IPR037483">
    <property type="entry name" value="YjjU-like"/>
</dbReference>
<dbReference type="Proteomes" id="UP000516656">
    <property type="component" value="Chromosome 2"/>
</dbReference>
<dbReference type="InterPro" id="IPR045943">
    <property type="entry name" value="DUF6363"/>
</dbReference>
<reference evidence="6" key="1">
    <citation type="journal article" date="2017" name="Genome Announc.">
        <title>Whole-Genome Sequence of Photobacterium damselae subsp. piscicida Strain 91-197, Isolated from Hybrid Striped Bass (Morone sp.) in the United States.</title>
        <authorList>
            <person name="Teru Y."/>
            <person name="Hikima J."/>
            <person name="Kono T."/>
            <person name="Sakai M."/>
            <person name="Takano T."/>
            <person name="Hawke J.P."/>
            <person name="Takeyama H."/>
            <person name="Aoki T."/>
        </authorList>
    </citation>
    <scope>NUCLEOTIDE SEQUENCE</scope>
    <source>
        <strain evidence="6">91-197</strain>
    </source>
</reference>
<dbReference type="EMBL" id="CP061855">
    <property type="protein sequence ID" value="QOD58057.1"/>
    <property type="molecule type" value="Genomic_DNA"/>
</dbReference>
<dbReference type="SUPFAM" id="SSF52151">
    <property type="entry name" value="FabD/lysophospholipase-like"/>
    <property type="match status" value="1"/>
</dbReference>
<proteinExistence type="predicted"/>
<dbReference type="PANTHER" id="PTHR14226:SF25">
    <property type="entry name" value="PHOSPHOESTERASE"/>
    <property type="match status" value="1"/>
</dbReference>
<keyword evidence="3 4" id="KW-0443">Lipid metabolism</keyword>
<protein>
    <submittedName>
        <fullName evidence="7">Patatin family protein</fullName>
    </submittedName>
</protein>
<organism evidence="7 9">
    <name type="scientific">Photobacterium damsela subsp. piscicida</name>
    <name type="common">Pasteurella piscicida</name>
    <dbReference type="NCBI Taxonomy" id="38294"/>
    <lineage>
        <taxon>Bacteria</taxon>
        <taxon>Pseudomonadati</taxon>
        <taxon>Pseudomonadota</taxon>
        <taxon>Gammaproteobacteria</taxon>
        <taxon>Vibrionales</taxon>
        <taxon>Vibrionaceae</taxon>
        <taxon>Photobacterium</taxon>
    </lineage>
</organism>
<dbReference type="GO" id="GO:0016042">
    <property type="term" value="P:lipid catabolic process"/>
    <property type="evidence" value="ECO:0007669"/>
    <property type="project" value="UniProtKB-UniRule"/>
</dbReference>
<accession>A0A1V1VCL8</accession>
<dbReference type="Gene3D" id="3.40.1090.10">
    <property type="entry name" value="Cytosolic phospholipase A2 catalytic domain"/>
    <property type="match status" value="1"/>
</dbReference>
<feature type="domain" description="PNPLA" evidence="5">
    <location>
        <begin position="28"/>
        <end position="200"/>
    </location>
</feature>
<feature type="active site" description="Nucleophile" evidence="4">
    <location>
        <position position="62"/>
    </location>
</feature>
<evidence type="ECO:0000256" key="3">
    <source>
        <dbReference type="ARBA" id="ARBA00023098"/>
    </source>
</evidence>
<dbReference type="PROSITE" id="PS51635">
    <property type="entry name" value="PNPLA"/>
    <property type="match status" value="1"/>
</dbReference>
<evidence type="ECO:0000313" key="9">
    <source>
        <dbReference type="Proteomes" id="UP000516656"/>
    </source>
</evidence>
<dbReference type="GO" id="GO:0016787">
    <property type="term" value="F:hydrolase activity"/>
    <property type="evidence" value="ECO:0007669"/>
    <property type="project" value="UniProtKB-UniRule"/>
</dbReference>
<evidence type="ECO:0000313" key="6">
    <source>
        <dbReference type="EMBL" id="BAX55765.1"/>
    </source>
</evidence>
<gene>
    <name evidence="7" type="ORF">IC627_19750</name>
    <name evidence="6" type="ORF">PDPUS_2_01180</name>
</gene>
<keyword evidence="1 4" id="KW-0378">Hydrolase</keyword>
<evidence type="ECO:0000256" key="2">
    <source>
        <dbReference type="ARBA" id="ARBA00022963"/>
    </source>
</evidence>
<evidence type="ECO:0000259" key="5">
    <source>
        <dbReference type="PROSITE" id="PS51635"/>
    </source>
</evidence>
<evidence type="ECO:0000313" key="8">
    <source>
        <dbReference type="Proteomes" id="UP000218676"/>
    </source>
</evidence>
<sequence>MTGTHVSYAVHNTDALSHIGTEVTKVALVTEGGGQRGIFTAGVLDAFLEVNFNPFSLLVGTSAGSLNLASYICGQYKHAYRVITEATTNHQFFDVYRFIFGREGLNLDWLVGQTNESLDARLQLNWKQGHENMRYRTVLASASGIMSHRASYFDLDTDNRTLALKASCAIPILNRQPIFSQNEYWVDGGLCAPIPVQEAYERGYRHIVVVRTVPLDVQYDHCWMTSVQQALGKSRAAGVIEMLLEHEDNYRKTQQFLSNPPDDVTIYEIHPQKPLVSKLIGSDISMLNTDYHLGYQTGVYFLNTMGKHMHHQFGQPAANDQLNCIPMANVRL</sequence>
<dbReference type="Proteomes" id="UP000218676">
    <property type="component" value="Chromosome 2"/>
</dbReference>
<feature type="active site" description="Proton acceptor" evidence="4">
    <location>
        <position position="187"/>
    </location>
</feature>
<dbReference type="InterPro" id="IPR002641">
    <property type="entry name" value="PNPLA_dom"/>
</dbReference>